<evidence type="ECO:0000313" key="2">
    <source>
        <dbReference type="EMBL" id="VEL22537.1"/>
    </source>
</evidence>
<evidence type="ECO:0000256" key="1">
    <source>
        <dbReference type="SAM" id="MobiDB-lite"/>
    </source>
</evidence>
<dbReference type="EMBL" id="CAAALY010056936">
    <property type="protein sequence ID" value="VEL22537.1"/>
    <property type="molecule type" value="Genomic_DNA"/>
</dbReference>
<name>A0A3S5BX36_9PLAT</name>
<feature type="compositionally biased region" description="Polar residues" evidence="1">
    <location>
        <begin position="1"/>
        <end position="13"/>
    </location>
</feature>
<feature type="region of interest" description="Disordered" evidence="1">
    <location>
        <begin position="1"/>
        <end position="60"/>
    </location>
</feature>
<keyword evidence="3" id="KW-1185">Reference proteome</keyword>
<organism evidence="2 3">
    <name type="scientific">Protopolystoma xenopodis</name>
    <dbReference type="NCBI Taxonomy" id="117903"/>
    <lineage>
        <taxon>Eukaryota</taxon>
        <taxon>Metazoa</taxon>
        <taxon>Spiralia</taxon>
        <taxon>Lophotrochozoa</taxon>
        <taxon>Platyhelminthes</taxon>
        <taxon>Monogenea</taxon>
        <taxon>Polyopisthocotylea</taxon>
        <taxon>Polystomatidea</taxon>
        <taxon>Polystomatidae</taxon>
        <taxon>Protopolystoma</taxon>
    </lineage>
</organism>
<dbReference type="Proteomes" id="UP000784294">
    <property type="component" value="Unassembled WGS sequence"/>
</dbReference>
<comment type="caution">
    <text evidence="2">The sequence shown here is derived from an EMBL/GenBank/DDBJ whole genome shotgun (WGS) entry which is preliminary data.</text>
</comment>
<feature type="compositionally biased region" description="Acidic residues" evidence="1">
    <location>
        <begin position="43"/>
        <end position="60"/>
    </location>
</feature>
<evidence type="ECO:0000313" key="3">
    <source>
        <dbReference type="Proteomes" id="UP000784294"/>
    </source>
</evidence>
<feature type="compositionally biased region" description="Basic and acidic residues" evidence="1">
    <location>
        <begin position="25"/>
        <end position="42"/>
    </location>
</feature>
<accession>A0A3S5BX36</accession>
<reference evidence="2" key="1">
    <citation type="submission" date="2018-11" db="EMBL/GenBank/DDBJ databases">
        <authorList>
            <consortium name="Pathogen Informatics"/>
        </authorList>
    </citation>
    <scope>NUCLEOTIDE SEQUENCE</scope>
</reference>
<sequence length="60" mass="6890">MQPQFETGMTRITEQTEEDSMLVAESRENTVEQQSEEGKVEQGEELEENNAEGEQELVEE</sequence>
<gene>
    <name evidence="2" type="ORF">PXEA_LOCUS15977</name>
</gene>
<dbReference type="AlphaFoldDB" id="A0A3S5BX36"/>
<proteinExistence type="predicted"/>
<protein>
    <submittedName>
        <fullName evidence="2">Uncharacterized protein</fullName>
    </submittedName>
</protein>